<dbReference type="GO" id="GO:0005524">
    <property type="term" value="F:ATP binding"/>
    <property type="evidence" value="ECO:0007669"/>
    <property type="project" value="UniProtKB-KW"/>
</dbReference>
<keyword evidence="2" id="KW-0067">ATP-binding</keyword>
<dbReference type="Gene3D" id="3.40.50.300">
    <property type="entry name" value="P-loop containing nucleotide triphosphate hydrolases"/>
    <property type="match status" value="1"/>
</dbReference>
<accession>A0A9P3PQN4</accession>
<evidence type="ECO:0000313" key="5">
    <source>
        <dbReference type="Proteomes" id="UP001063166"/>
    </source>
</evidence>
<comment type="caution">
    <text evidence="4">The sequence shown here is derived from an EMBL/GenBank/DDBJ whole genome shotgun (WGS) entry which is preliminary data.</text>
</comment>
<dbReference type="Pfam" id="PF00005">
    <property type="entry name" value="ABC_tran"/>
    <property type="match status" value="1"/>
</dbReference>
<organism evidence="4 5">
    <name type="scientific">Lyophyllum shimeji</name>
    <name type="common">Hon-shimeji</name>
    <name type="synonym">Tricholoma shimeji</name>
    <dbReference type="NCBI Taxonomy" id="47721"/>
    <lineage>
        <taxon>Eukaryota</taxon>
        <taxon>Fungi</taxon>
        <taxon>Dikarya</taxon>
        <taxon>Basidiomycota</taxon>
        <taxon>Agaricomycotina</taxon>
        <taxon>Agaricomycetes</taxon>
        <taxon>Agaricomycetidae</taxon>
        <taxon>Agaricales</taxon>
        <taxon>Tricholomatineae</taxon>
        <taxon>Lyophyllaceae</taxon>
        <taxon>Lyophyllum</taxon>
    </lineage>
</organism>
<protein>
    <submittedName>
        <fullName evidence="4">ABC transporter</fullName>
    </submittedName>
</protein>
<evidence type="ECO:0000313" key="4">
    <source>
        <dbReference type="EMBL" id="GLB39814.1"/>
    </source>
</evidence>
<dbReference type="GO" id="GO:0015421">
    <property type="term" value="F:ABC-type oligopeptide transporter activity"/>
    <property type="evidence" value="ECO:0007669"/>
    <property type="project" value="TreeGrafter"/>
</dbReference>
<keyword evidence="1" id="KW-0547">Nucleotide-binding</keyword>
<keyword evidence="5" id="KW-1185">Reference proteome</keyword>
<dbReference type="EMBL" id="BRPK01000007">
    <property type="protein sequence ID" value="GLB39814.1"/>
    <property type="molecule type" value="Genomic_DNA"/>
</dbReference>
<feature type="domain" description="ABC transporter" evidence="3">
    <location>
        <begin position="393"/>
        <end position="663"/>
    </location>
</feature>
<dbReference type="PANTHER" id="PTHR43394">
    <property type="entry name" value="ATP-DEPENDENT PERMEASE MDL1, MITOCHONDRIAL"/>
    <property type="match status" value="1"/>
</dbReference>
<dbReference type="Proteomes" id="UP001063166">
    <property type="component" value="Unassembled WGS sequence"/>
</dbReference>
<dbReference type="InterPro" id="IPR003439">
    <property type="entry name" value="ABC_transporter-like_ATP-bd"/>
</dbReference>
<dbReference type="InterPro" id="IPR039421">
    <property type="entry name" value="Type_1_exporter"/>
</dbReference>
<evidence type="ECO:0000256" key="2">
    <source>
        <dbReference type="ARBA" id="ARBA00022840"/>
    </source>
</evidence>
<dbReference type="InterPro" id="IPR003593">
    <property type="entry name" value="AAA+_ATPase"/>
</dbReference>
<evidence type="ECO:0000256" key="1">
    <source>
        <dbReference type="ARBA" id="ARBA00022741"/>
    </source>
</evidence>
<sequence>MSGEKVPNVSAGLEIPASIQARKIGIWTVLTRKDYFAMKPSRCVEWNKYISTLPHVRSLVAAVFGLNPPLVILFLAVRAWKAVEPVINVYIASRLFIALEAYLREGHGNLAPVLQAIVAHLVCVLARALTSSLQTSAIPKLTKQTEMYFQEHLMRENLRYDVQTLQQCKTQMPSAYMGWHCFEEICEACSNILSLFTIVTSILYQQHGGWFFTTLCLIYPIAAAAVKSHWTQPMVYFTENKNFIRLQSLQRLVAAEYRQDIVVNNLTEHLLDEYAKARKALGTHFTESPFSDLRCAEDKPYFHVLRALSGEMPLMYFAYSAVLNPASITMSALAILQQQSSVLTSSIEAVFEMFEGAMHTLDTVKALYHVEELKLVDGSTEYRPPEGDKGMSFELRNVSFAYPGTKAKDGAALKDISLHIKPGQLVVVVGENGSGKSTLIKLLTRVYDVTSGVLLVNNLPIKEYKLAGLRDATAVLNQELNIFPLSLAENVGLGYSACVGKSGMIREAVWRGGAGEVVEGLREGLDTVLQPVVTAEGYNLDDGDNEELKDILESLEVTTSVSGGEKQRLVASRTFMRLQSPGINFVAVDEPSSALDPRGELDLFNRLRSEQAGRTMIFVTHRFGHLTKHADLIICMKNGRMVESGTHQDLLALGGEYATLYNIQAQAFASAPLGTDAATGSSTP</sequence>
<gene>
    <name evidence="4" type="ORF">LshimejAT787_0703240</name>
</gene>
<reference evidence="4" key="1">
    <citation type="submission" date="2022-07" db="EMBL/GenBank/DDBJ databases">
        <title>The genome of Lyophyllum shimeji provides insight into the initial evolution of ectomycorrhizal fungal genome.</title>
        <authorList>
            <person name="Kobayashi Y."/>
            <person name="Shibata T."/>
            <person name="Hirakawa H."/>
            <person name="Shigenobu S."/>
            <person name="Nishiyama T."/>
            <person name="Yamada A."/>
            <person name="Hasebe M."/>
            <person name="Kawaguchi M."/>
        </authorList>
    </citation>
    <scope>NUCLEOTIDE SEQUENCE</scope>
    <source>
        <strain evidence="4">AT787</strain>
    </source>
</reference>
<dbReference type="SMART" id="SM00382">
    <property type="entry name" value="AAA"/>
    <property type="match status" value="1"/>
</dbReference>
<proteinExistence type="predicted"/>
<evidence type="ECO:0000259" key="3">
    <source>
        <dbReference type="PROSITE" id="PS50893"/>
    </source>
</evidence>
<dbReference type="PANTHER" id="PTHR43394:SF1">
    <property type="entry name" value="ATP-BINDING CASSETTE SUB-FAMILY B MEMBER 10, MITOCHONDRIAL"/>
    <property type="match status" value="1"/>
</dbReference>
<dbReference type="InterPro" id="IPR027417">
    <property type="entry name" value="P-loop_NTPase"/>
</dbReference>
<dbReference type="OrthoDB" id="6500128at2759"/>
<dbReference type="SUPFAM" id="SSF52540">
    <property type="entry name" value="P-loop containing nucleoside triphosphate hydrolases"/>
    <property type="match status" value="1"/>
</dbReference>
<dbReference type="AlphaFoldDB" id="A0A9P3PQN4"/>
<dbReference type="GO" id="GO:0016887">
    <property type="term" value="F:ATP hydrolysis activity"/>
    <property type="evidence" value="ECO:0007669"/>
    <property type="project" value="InterPro"/>
</dbReference>
<name>A0A9P3PQN4_LYOSH</name>
<dbReference type="PROSITE" id="PS50893">
    <property type="entry name" value="ABC_TRANSPORTER_2"/>
    <property type="match status" value="1"/>
</dbReference>